<proteinExistence type="inferred from homology"/>
<dbReference type="Pfam" id="PF01969">
    <property type="entry name" value="Ni_insertion"/>
    <property type="match status" value="1"/>
</dbReference>
<feature type="compositionally biased region" description="Basic and acidic residues" evidence="3">
    <location>
        <begin position="409"/>
        <end position="419"/>
    </location>
</feature>
<dbReference type="EMBL" id="SJPU01000002">
    <property type="protein sequence ID" value="TWU15356.1"/>
    <property type="molecule type" value="Genomic_DNA"/>
</dbReference>
<evidence type="ECO:0000256" key="1">
    <source>
        <dbReference type="ARBA" id="ARBA00022596"/>
    </source>
</evidence>
<sequence>METLRFFSGKIHGAAAFRCGRRFGVLSLMKTNLHFDCLSGISGDMTLAALIDIGVSPQLIRDGLASLNVADLKLHVDEVRKCGFRATYIRVEHPEQHAHRHLHHIEDMIAAAGGISESAKTLAIQIFRCIGEAEAKVHGCDLKKVHFHEVGAVDSIADIVGVSIAIDSLHVDQVTSSLIPTGTGSIVIDHGRVAIPAPATAEILTGIPLAFSEIESELTTPTGAAIIKTLASSFGPPSAMIPMRVGYGAGTRDLPGQANVLRLTLGQTHAREAGAEHIETDQVTLLETNVDDATAEQLADVAERLIAAGALDAWQTPCVMKKGRLACIISVLCHEADAPVMQNLLFEHTSTIGVRRQVLDRSKLARKAVEITTSYGLARGKVVTLPNGAQRFSLEDADARRLANLSGKSTREIHQDAEQSWRAGSAM</sequence>
<name>A0A5C6BVV3_9BACT</name>
<dbReference type="Gene3D" id="3.30.70.1380">
    <property type="entry name" value="Transcriptional regulatory protein pf0864 domain like"/>
    <property type="match status" value="1"/>
</dbReference>
<dbReference type="NCBIfam" id="TIGR00299">
    <property type="entry name" value="nickel pincer cofactor biosynthesis protein LarC"/>
    <property type="match status" value="1"/>
</dbReference>
<comment type="caution">
    <text evidence="4">The sequence shown here is derived from an EMBL/GenBank/DDBJ whole genome shotgun (WGS) entry which is preliminary data.</text>
</comment>
<comment type="similarity">
    <text evidence="2">Belongs to the LarC family.</text>
</comment>
<protein>
    <recommendedName>
        <fullName evidence="2">Putative nickel insertion protein</fullName>
    </recommendedName>
</protein>
<evidence type="ECO:0000313" key="4">
    <source>
        <dbReference type="EMBL" id="TWU15356.1"/>
    </source>
</evidence>
<dbReference type="GO" id="GO:0016829">
    <property type="term" value="F:lyase activity"/>
    <property type="evidence" value="ECO:0007669"/>
    <property type="project" value="UniProtKB-UniRule"/>
</dbReference>
<gene>
    <name evidence="4" type="ORF">Poly21_25510</name>
</gene>
<dbReference type="PANTHER" id="PTHR36566">
    <property type="entry name" value="NICKEL INSERTION PROTEIN-RELATED"/>
    <property type="match status" value="1"/>
</dbReference>
<dbReference type="AlphaFoldDB" id="A0A5C6BVV3"/>
<dbReference type="Proteomes" id="UP000319908">
    <property type="component" value="Unassembled WGS sequence"/>
</dbReference>
<dbReference type="GO" id="GO:0016151">
    <property type="term" value="F:nickel cation binding"/>
    <property type="evidence" value="ECO:0007669"/>
    <property type="project" value="UniProtKB-UniRule"/>
</dbReference>
<keyword evidence="2" id="KW-0456">Lyase</keyword>
<keyword evidence="5" id="KW-1185">Reference proteome</keyword>
<accession>A0A5C6BVV3</accession>
<evidence type="ECO:0000313" key="5">
    <source>
        <dbReference type="Proteomes" id="UP000319908"/>
    </source>
</evidence>
<dbReference type="PANTHER" id="PTHR36566:SF1">
    <property type="entry name" value="PYRIDINIUM-3,5-BISTHIOCARBOXYLIC ACID MONONUCLEOTIDE NICKEL INSERTION PROTEIN"/>
    <property type="match status" value="1"/>
</dbReference>
<dbReference type="HAMAP" id="MF_01074">
    <property type="entry name" value="LarC"/>
    <property type="match status" value="1"/>
</dbReference>
<reference evidence="4 5" key="1">
    <citation type="journal article" date="2020" name="Antonie Van Leeuwenhoek">
        <title>Rhodopirellula heiligendammensis sp. nov., Rhodopirellula pilleata sp. nov., and Rhodopirellula solitaria sp. nov. isolated from natural or artificial marine surfaces in Northern Germany and California, USA, and emended description of the genus Rhodopirellula.</title>
        <authorList>
            <person name="Kallscheuer N."/>
            <person name="Wiegand S."/>
            <person name="Jogler M."/>
            <person name="Boedeker C."/>
            <person name="Peeters S.H."/>
            <person name="Rast P."/>
            <person name="Heuer A."/>
            <person name="Jetten M.S.M."/>
            <person name="Rohde M."/>
            <person name="Jogler C."/>
        </authorList>
    </citation>
    <scope>NUCLEOTIDE SEQUENCE [LARGE SCALE GENOMIC DNA]</scope>
    <source>
        <strain evidence="4 5">Poly21</strain>
    </source>
</reference>
<evidence type="ECO:0000256" key="2">
    <source>
        <dbReference type="HAMAP-Rule" id="MF_01074"/>
    </source>
</evidence>
<organism evidence="4 5">
    <name type="scientific">Allorhodopirellula heiligendammensis</name>
    <dbReference type="NCBI Taxonomy" id="2714739"/>
    <lineage>
        <taxon>Bacteria</taxon>
        <taxon>Pseudomonadati</taxon>
        <taxon>Planctomycetota</taxon>
        <taxon>Planctomycetia</taxon>
        <taxon>Pirellulales</taxon>
        <taxon>Pirellulaceae</taxon>
        <taxon>Allorhodopirellula</taxon>
    </lineage>
</organism>
<keyword evidence="1 2" id="KW-0533">Nickel</keyword>
<evidence type="ECO:0000256" key="3">
    <source>
        <dbReference type="SAM" id="MobiDB-lite"/>
    </source>
</evidence>
<feature type="region of interest" description="Disordered" evidence="3">
    <location>
        <begin position="408"/>
        <end position="427"/>
    </location>
</feature>
<dbReference type="InterPro" id="IPR002822">
    <property type="entry name" value="Ni_insertion"/>
</dbReference>